<proteinExistence type="evidence at transcript level"/>
<dbReference type="AlphaFoldDB" id="F2CS05"/>
<accession>F2CS05</accession>
<protein>
    <submittedName>
        <fullName evidence="3">Predicted protein</fullName>
    </submittedName>
</protein>
<sequence length="119" mass="11885">MTKGALALFLLFLLAFASHGVSCAAAARSAMAEEDATHHDLRPHHHEAKVGRIQAARKVGRVAGGSGAGSGGGRNTGGGTTDTRPHNAKNGGAVPLPAAATSALALIITTTVLLSAHSF</sequence>
<feature type="signal peptide" evidence="2">
    <location>
        <begin position="1"/>
        <end position="20"/>
    </location>
</feature>
<organism evidence="3">
    <name type="scientific">Hordeum vulgare subsp. vulgare</name>
    <name type="common">Domesticated barley</name>
    <dbReference type="NCBI Taxonomy" id="112509"/>
    <lineage>
        <taxon>Eukaryota</taxon>
        <taxon>Viridiplantae</taxon>
        <taxon>Streptophyta</taxon>
        <taxon>Embryophyta</taxon>
        <taxon>Tracheophyta</taxon>
        <taxon>Spermatophyta</taxon>
        <taxon>Magnoliopsida</taxon>
        <taxon>Liliopsida</taxon>
        <taxon>Poales</taxon>
        <taxon>Poaceae</taxon>
        <taxon>BOP clade</taxon>
        <taxon>Pooideae</taxon>
        <taxon>Triticodae</taxon>
        <taxon>Triticeae</taxon>
        <taxon>Hordeinae</taxon>
        <taxon>Hordeum</taxon>
    </lineage>
</organism>
<name>F2CS05_HORVV</name>
<feature type="region of interest" description="Disordered" evidence="1">
    <location>
        <begin position="62"/>
        <end position="94"/>
    </location>
</feature>
<reference evidence="3" key="1">
    <citation type="journal article" date="2011" name="Plant Physiol.">
        <title>Comprehensive sequence analysis of 24,783 barley full-length cDNAs derived from 12 clone libraries.</title>
        <authorList>
            <person name="Matsumoto T."/>
            <person name="Tanaka T."/>
            <person name="Sakai H."/>
            <person name="Amano N."/>
            <person name="Kanamori H."/>
            <person name="Kurita K."/>
            <person name="Kikuta A."/>
            <person name="Kamiya K."/>
            <person name="Yamamoto M."/>
            <person name="Ikawa H."/>
            <person name="Fujii N."/>
            <person name="Hori K."/>
            <person name="Itoh T."/>
            <person name="Sato K."/>
        </authorList>
    </citation>
    <scope>NUCLEOTIDE SEQUENCE</scope>
    <source>
        <tissue evidence="3">Shoot</tissue>
    </source>
</reference>
<keyword evidence="2" id="KW-0732">Signal</keyword>
<feature type="chain" id="PRO_5003280253" evidence="2">
    <location>
        <begin position="21"/>
        <end position="119"/>
    </location>
</feature>
<evidence type="ECO:0000313" key="3">
    <source>
        <dbReference type="EMBL" id="BAJ85626.1"/>
    </source>
</evidence>
<evidence type="ECO:0000256" key="2">
    <source>
        <dbReference type="SAM" id="SignalP"/>
    </source>
</evidence>
<evidence type="ECO:0000256" key="1">
    <source>
        <dbReference type="SAM" id="MobiDB-lite"/>
    </source>
</evidence>
<dbReference type="EMBL" id="AK354407">
    <property type="protein sequence ID" value="BAJ85626.1"/>
    <property type="molecule type" value="mRNA"/>
</dbReference>
<feature type="compositionally biased region" description="Gly residues" evidence="1">
    <location>
        <begin position="62"/>
        <end position="80"/>
    </location>
</feature>